<evidence type="ECO:0000259" key="6">
    <source>
        <dbReference type="Pfam" id="PF24527"/>
    </source>
</evidence>
<dbReference type="Pfam" id="PF24527">
    <property type="entry name" value="Ig-like_Pom152_9"/>
    <property type="match status" value="1"/>
</dbReference>
<dbReference type="PANTHER" id="PTHR28206:SF1">
    <property type="entry name" value="NUCLEOPORIN POM152"/>
    <property type="match status" value="1"/>
</dbReference>
<dbReference type="InterPro" id="IPR037701">
    <property type="entry name" value="Pom152"/>
</dbReference>
<dbReference type="OrthoDB" id="5529162at2759"/>
<evidence type="ECO:0000256" key="1">
    <source>
        <dbReference type="SAM" id="Phobius"/>
    </source>
</evidence>
<proteinExistence type="predicted"/>
<keyword evidence="1" id="KW-1133">Transmembrane helix</keyword>
<organism evidence="7 8">
    <name type="scientific">Batrachochytrium dendrobatidis (strain JEL423)</name>
    <dbReference type="NCBI Taxonomy" id="403673"/>
    <lineage>
        <taxon>Eukaryota</taxon>
        <taxon>Fungi</taxon>
        <taxon>Fungi incertae sedis</taxon>
        <taxon>Chytridiomycota</taxon>
        <taxon>Chytridiomycota incertae sedis</taxon>
        <taxon>Chytridiomycetes</taxon>
        <taxon>Rhizophydiales</taxon>
        <taxon>Rhizophydiales incertae sedis</taxon>
        <taxon>Batrachochytrium</taxon>
    </lineage>
</organism>
<dbReference type="GO" id="GO:0006606">
    <property type="term" value="P:protein import into nucleus"/>
    <property type="evidence" value="ECO:0007669"/>
    <property type="project" value="TreeGrafter"/>
</dbReference>
<dbReference type="GO" id="GO:0006999">
    <property type="term" value="P:nuclear pore organization"/>
    <property type="evidence" value="ECO:0007669"/>
    <property type="project" value="TreeGrafter"/>
</dbReference>
<sequence>MDPVAQRRLALYAFILCQTIKLANVLHSSHAVDPTLYQEWLHSDTWMDPIWLWMHPLVLLLKTTVLDLDASHLILWCCLDLVYLLLLRWARIPWLTLSMCGSLTVLLALWGINTGIIAIIASTYSQNAWDVYAAAMASGGSILAGSAASNMASHNGNAASGSHQGRSSAHVLDRPRLNVDAILNSSYIIGSHTVNVRPPIIAKLNPNNTVFCALQGFTGPSIQIPLLIKGTPPFKIDYEILLGNSKTVKKFKGIDITAKDSVTAILRSDGSLKELVPDPIASKLSSRRVGLYSLPGSSVGIYRLLSVREGNGEPGKIVASKHAQIVQCPSASWSWPSTYKSQAGLDDTKTFDRCMDEEFTASVQLTGVAPLTVMLIKQAGDAESVVTVEAVESDDSSSETISASDEIDADILALVKSARQITTTVSLTIKIDRDAPHILRIGRVIDGLNNSVNYQTQSSLRLPDPFQQSTDVSLDTVGDFFVVNGHAHPQARFVAGDSVKIRAGGQSSLGVILFGSGPFTVGMDRVTEDGTIIPDSFTVAEQGRADLLISHPGSYSLVSVSDRYCTGAIQLPSLCLAQQILPPSMTLSSEPIKEKCLGAVGANINLTFTGEPPFWVDYIEERSMIDHPKYRDDSSRFVERRDVPISNILKPRHALVLSPKETGKYRYLFTRMGDANYPEGISLDNLSVTQIIHPHSSASFSGKQSKYVRCINDTVDLSINVQGSGPWTVIYFVVHNNQRTEYSLQVPLEDASTHFTVDSLHSAGLYLVDIAEITDVNGCKENVGLSGITIEVLAQRPTVNFQTTKPVYIVEDGRASLPISVSGKGPYEITYRGADSSIQTTRNGRDLEIFGTGTFELLSIRDSVCQGYAVEPRLLEVIQIPKPSLSILSEIGLERAVCQHSHSGVQLNLSGTPPFSVEYEHTYVADRKSKPVTITNKINTSADTYPFIFDTAKAGRHVYRIISISDSHYRSKISVGVKEISLKVNLPPTIQFQDPGEHVYQCTTQKHRDAIRLGIKLSGAPPFQVGMDCTHDSLPKQFKNITLDKSVLTANADGTAWMSNVNAGAVDLPGRYTFRLVLVIDGTGCAANVPGSDRDSTAATPLLKSGLKQPTHANENGMDLTTTSIHLADQAKITSANNPSIICVGDILSYNFQGSPPFTVGYTFNGVLQPDVVIADPMMTLWAGSPGDIVITKVCNGMACCDNDVSTDPTMHTTVKGLPKAIVDGGHDMIDDIREGDASEVHVEFVGEPPFSFTYTHVIGSAAQRGAHQIDLVTNSVSNIADHHWRLSTSQEGVFRVTAIHDRFCGYPRIIQTMQGANVIIKGI</sequence>
<dbReference type="STRING" id="403673.A0A177WHM1"/>
<dbReference type="Pfam" id="PF24312">
    <property type="entry name" value="Ig-like_POM152"/>
    <property type="match status" value="2"/>
</dbReference>
<feature type="transmembrane region" description="Helical" evidence="1">
    <location>
        <begin position="96"/>
        <end position="119"/>
    </location>
</feature>
<reference evidence="7 8" key="2">
    <citation type="submission" date="2016-05" db="EMBL/GenBank/DDBJ databases">
        <title>Lineage-specific infection strategies underlie the spectrum of fungal disease in amphibians.</title>
        <authorList>
            <person name="Cuomo C.A."/>
            <person name="Farrer R.A."/>
            <person name="James T."/>
            <person name="Longcore J."/>
            <person name="Birren B."/>
        </authorList>
    </citation>
    <scope>NUCLEOTIDE SEQUENCE [LARGE SCALE GENOMIC DNA]</scope>
    <source>
        <strain evidence="7 8">JEL423</strain>
    </source>
</reference>
<dbReference type="Proteomes" id="UP000077115">
    <property type="component" value="Unassembled WGS sequence"/>
</dbReference>
<evidence type="ECO:0000259" key="5">
    <source>
        <dbReference type="Pfam" id="PF24519"/>
    </source>
</evidence>
<feature type="domain" description="Nucleoporin POM152 Ig-like" evidence="4">
    <location>
        <begin position="489"/>
        <end position="575"/>
    </location>
</feature>
<evidence type="ECO:0000313" key="7">
    <source>
        <dbReference type="EMBL" id="OAJ39000.1"/>
    </source>
</evidence>
<keyword evidence="1" id="KW-0812">Transmembrane</keyword>
<dbReference type="InterPro" id="IPR056542">
    <property type="entry name" value="Ig-like_POM152_1st"/>
</dbReference>
<dbReference type="Pfam" id="PF24519">
    <property type="entry name" value="Ig-like_Pom152_1"/>
    <property type="match status" value="1"/>
</dbReference>
<name>A0A177WHM1_BATDL</name>
<dbReference type="InterPro" id="IPR056543">
    <property type="entry name" value="Ig-like_POM152_9th"/>
</dbReference>
<feature type="domain" description="Nucleoporin POM152 immunoglobulin-like" evidence="2">
    <location>
        <begin position="880"/>
        <end position="984"/>
    </location>
</feature>
<keyword evidence="1" id="KW-0472">Membrane</keyword>
<evidence type="ECO:0000259" key="4">
    <source>
        <dbReference type="Pfam" id="PF24312"/>
    </source>
</evidence>
<feature type="transmembrane region" description="Helical" evidence="1">
    <location>
        <begin position="73"/>
        <end position="90"/>
    </location>
</feature>
<evidence type="ECO:0000259" key="2">
    <source>
        <dbReference type="Pfam" id="PF23664"/>
    </source>
</evidence>
<feature type="transmembrane region" description="Helical" evidence="1">
    <location>
        <begin position="131"/>
        <end position="152"/>
    </location>
</feature>
<feature type="domain" description="Nucleoporin POM152 N-terminal transmembrane" evidence="3">
    <location>
        <begin position="2"/>
        <end position="118"/>
    </location>
</feature>
<dbReference type="EMBL" id="DS022302">
    <property type="protein sequence ID" value="OAJ39000.1"/>
    <property type="molecule type" value="Genomic_DNA"/>
</dbReference>
<dbReference type="VEuPathDB" id="FungiDB:BDEG_22884"/>
<evidence type="ECO:0000313" key="8">
    <source>
        <dbReference type="Proteomes" id="UP000077115"/>
    </source>
</evidence>
<feature type="domain" description="Nucleoporin POM152 first Ig-like" evidence="5">
    <location>
        <begin position="202"/>
        <end position="318"/>
    </location>
</feature>
<gene>
    <name evidence="7" type="ORF">BDEG_22884</name>
</gene>
<evidence type="ECO:0000259" key="3">
    <source>
        <dbReference type="Pfam" id="PF24097"/>
    </source>
</evidence>
<feature type="domain" description="Nucleoporin POM152 Ig-like" evidence="4">
    <location>
        <begin position="796"/>
        <end position="872"/>
    </location>
</feature>
<dbReference type="Pfam" id="PF24097">
    <property type="entry name" value="TMD_POM152"/>
    <property type="match status" value="1"/>
</dbReference>
<dbReference type="GO" id="GO:0070762">
    <property type="term" value="C:nuclear pore transmembrane ring"/>
    <property type="evidence" value="ECO:0007669"/>
    <property type="project" value="TreeGrafter"/>
</dbReference>
<feature type="domain" description="Nucleoporin POM152 ninth Ig-like" evidence="6">
    <location>
        <begin position="1132"/>
        <end position="1201"/>
    </location>
</feature>
<accession>A0A177WHM1</accession>
<protein>
    <submittedName>
        <fullName evidence="7">Uncharacterized protein</fullName>
    </submittedName>
</protein>
<dbReference type="Pfam" id="PF23664">
    <property type="entry name" value="Ig_Pom152"/>
    <property type="match status" value="2"/>
</dbReference>
<dbReference type="GO" id="GO:0017056">
    <property type="term" value="F:structural constituent of nuclear pore"/>
    <property type="evidence" value="ECO:0007669"/>
    <property type="project" value="InterPro"/>
</dbReference>
<dbReference type="InterPro" id="IPR056541">
    <property type="entry name" value="Ig-like_POM152"/>
</dbReference>
<reference evidence="7 8" key="1">
    <citation type="submission" date="2006-10" db="EMBL/GenBank/DDBJ databases">
        <title>The Genome Sequence of Batrachochytrium dendrobatidis JEL423.</title>
        <authorList>
            <consortium name="The Broad Institute Genome Sequencing Platform"/>
            <person name="Birren B."/>
            <person name="Lander E."/>
            <person name="Galagan J."/>
            <person name="Cuomo C."/>
            <person name="Devon K."/>
            <person name="Jaffe D."/>
            <person name="Butler J."/>
            <person name="Alvarez P."/>
            <person name="Gnerre S."/>
            <person name="Grabherr M."/>
            <person name="Kleber M."/>
            <person name="Mauceli E."/>
            <person name="Brockman W."/>
            <person name="Young S."/>
            <person name="LaButti K."/>
            <person name="Sykes S."/>
            <person name="DeCaprio D."/>
            <person name="Crawford M."/>
            <person name="Koehrsen M."/>
            <person name="Engels R."/>
            <person name="Montgomery P."/>
            <person name="Pearson M."/>
            <person name="Howarth C."/>
            <person name="Larson L."/>
            <person name="White J."/>
            <person name="O'Leary S."/>
            <person name="Kodira C."/>
            <person name="Zeng Q."/>
            <person name="Yandava C."/>
            <person name="Alvarado L."/>
            <person name="Longcore J."/>
            <person name="James T."/>
        </authorList>
    </citation>
    <scope>NUCLEOTIDE SEQUENCE [LARGE SCALE GENOMIC DNA]</scope>
    <source>
        <strain evidence="7 8">JEL423</strain>
    </source>
</reference>
<dbReference type="InterPro" id="IPR056544">
    <property type="entry name" value="Ig_POM152"/>
</dbReference>
<dbReference type="PANTHER" id="PTHR28206">
    <property type="entry name" value="NUCLEOPORIN POM152"/>
    <property type="match status" value="1"/>
</dbReference>
<dbReference type="eggNOG" id="ENOG502QQ5B">
    <property type="taxonomic scope" value="Eukaryota"/>
</dbReference>
<feature type="domain" description="Nucleoporin POM152 immunoglobulin-like" evidence="2">
    <location>
        <begin position="581"/>
        <end position="697"/>
    </location>
</feature>
<dbReference type="InterPro" id="IPR056540">
    <property type="entry name" value="TMD_POM152"/>
</dbReference>